<dbReference type="Pfam" id="PF02786">
    <property type="entry name" value="CPSase_L_D2"/>
    <property type="match status" value="1"/>
</dbReference>
<dbReference type="Gene3D" id="3.30.1490.20">
    <property type="entry name" value="ATP-grasp fold, A domain"/>
    <property type="match status" value="1"/>
</dbReference>
<protein>
    <recommendedName>
        <fullName evidence="15">Methylcrotonoyl-CoA carboxylase subunit alpha, mitochondrial</fullName>
    </recommendedName>
</protein>
<dbReference type="InterPro" id="IPR050856">
    <property type="entry name" value="Biotin_carboxylase_complex"/>
</dbReference>
<dbReference type="InterPro" id="IPR013815">
    <property type="entry name" value="ATP_grasp_subdomain_1"/>
</dbReference>
<dbReference type="InterPro" id="IPR011054">
    <property type="entry name" value="Rudment_hybrid_motif"/>
</dbReference>
<gene>
    <name evidence="13" type="primary">ABSGL_09722.1 scaffold 11617</name>
</gene>
<dbReference type="InterPro" id="IPR011764">
    <property type="entry name" value="Biotin_carboxylation_dom"/>
</dbReference>
<keyword evidence="5 9" id="KW-0067">ATP-binding</keyword>
<dbReference type="InterPro" id="IPR005479">
    <property type="entry name" value="CPAse_ATP-bd"/>
</dbReference>
<evidence type="ECO:0000256" key="8">
    <source>
        <dbReference type="ARBA" id="ARBA00023267"/>
    </source>
</evidence>
<dbReference type="OMA" id="FINKPKH"/>
<dbReference type="InterPro" id="IPR011761">
    <property type="entry name" value="ATP-grasp"/>
</dbReference>
<dbReference type="Proteomes" id="UP000078561">
    <property type="component" value="Unassembled WGS sequence"/>
</dbReference>
<dbReference type="PROSITE" id="PS00867">
    <property type="entry name" value="CPSASE_2"/>
    <property type="match status" value="1"/>
</dbReference>
<dbReference type="Pfam" id="PF02785">
    <property type="entry name" value="Biotin_carb_C"/>
    <property type="match status" value="1"/>
</dbReference>
<evidence type="ECO:0000256" key="6">
    <source>
        <dbReference type="ARBA" id="ARBA00022946"/>
    </source>
</evidence>
<dbReference type="OrthoDB" id="196847at2759"/>
<dbReference type="SUPFAM" id="SSF51246">
    <property type="entry name" value="Rudiment single hybrid motif"/>
    <property type="match status" value="1"/>
</dbReference>
<evidence type="ECO:0000256" key="7">
    <source>
        <dbReference type="ARBA" id="ARBA00023128"/>
    </source>
</evidence>
<dbReference type="Gene3D" id="3.30.470.20">
    <property type="entry name" value="ATP-grasp fold, B domain"/>
    <property type="match status" value="1"/>
</dbReference>
<dbReference type="STRING" id="4829.A0A163JMP6"/>
<keyword evidence="4 9" id="KW-0547">Nucleotide-binding</keyword>
<evidence type="ECO:0000256" key="4">
    <source>
        <dbReference type="ARBA" id="ARBA00022741"/>
    </source>
</evidence>
<comment type="cofactor">
    <cofactor evidence="1">
        <name>biotin</name>
        <dbReference type="ChEBI" id="CHEBI:57586"/>
    </cofactor>
</comment>
<evidence type="ECO:0000256" key="1">
    <source>
        <dbReference type="ARBA" id="ARBA00001953"/>
    </source>
</evidence>
<dbReference type="CDD" id="cd06850">
    <property type="entry name" value="biotinyl_domain"/>
    <property type="match status" value="1"/>
</dbReference>
<feature type="domain" description="Biotin carboxylation" evidence="12">
    <location>
        <begin position="45"/>
        <end position="492"/>
    </location>
</feature>
<dbReference type="Gene3D" id="3.40.50.20">
    <property type="match status" value="1"/>
</dbReference>
<evidence type="ECO:0000259" key="12">
    <source>
        <dbReference type="PROSITE" id="PS50979"/>
    </source>
</evidence>
<evidence type="ECO:0000256" key="9">
    <source>
        <dbReference type="PROSITE-ProRule" id="PRU00409"/>
    </source>
</evidence>
<sequence>MFRLFKNAATPTSRVRTSFSAQFTITKLYYSSQPERNALFEKVLIANSRYTPSRGEIACRVMRTAKKLGIKTVAVYSEADVHSQHVKMADEAYLIGPAPSAQSYLDINKILDVARLTGSQAIHPGYGFLSENADFADRVNGEKIAFIGPSGDAMRSMGSKSESKFIMEKAGVPCVPGYHGENQDVGFLKDQAQKIGYPVLIKAVKGGGGKGMRIVRHAGEFEEMLESSRRESIKSFGDDKVLVEKYLERPRHVEVQVFADKHDNVVHLFERDCSVQRRHQKVIEEAPAPGLSEEIRAQLGAKAVAAARAVGYENAGTVEFIMDNIDKQFYFMEMNTRLQVEHPVTEMVTNTDLVHWQFEVASGNRLLLNQDQLKLTGHAFEARVYAENPLNNFLPDTGPLYSVRTPETSEDLRLETGFIEGDQISVHYDPMISKLIVRGEDRNDALRRFRRALEQYQVVGLTTNIDFIKKVAEHPEFIKGEVETGFIQQFENDLLKAPEAPNAETLALAATALRLKEQQQLKFNKHDPSSPWQTVGSDLRLNSLETEKTTLESNGESYDVYMTTSPKAASSNLVDVEIKKSGSDESIKTFEGVDSYLDDEGLLVSSLDNKQSKSNVVLHNDDVVVFDGHGRTNLKLPIPLYVSGGAGSADGAGSVKTPMPCKISQVMVQPGQKVEKGAAIIVLEAMKMEHVIRAPVDGVIDQVLYSVGDLVEENKSLVMFADNE</sequence>
<dbReference type="PANTHER" id="PTHR18866:SF33">
    <property type="entry name" value="METHYLCROTONOYL-COA CARBOXYLASE SUBUNIT ALPHA, MITOCHONDRIAL-RELATED"/>
    <property type="match status" value="1"/>
</dbReference>
<dbReference type="Pfam" id="PF00289">
    <property type="entry name" value="Biotin_carb_N"/>
    <property type="match status" value="1"/>
</dbReference>
<evidence type="ECO:0000256" key="5">
    <source>
        <dbReference type="ARBA" id="ARBA00022840"/>
    </source>
</evidence>
<feature type="domain" description="Lipoyl-binding" evidence="10">
    <location>
        <begin position="643"/>
        <end position="721"/>
    </location>
</feature>
<dbReference type="InterPro" id="IPR005482">
    <property type="entry name" value="Biotin_COase_C"/>
</dbReference>
<dbReference type="GO" id="GO:0005524">
    <property type="term" value="F:ATP binding"/>
    <property type="evidence" value="ECO:0007669"/>
    <property type="project" value="UniProtKB-UniRule"/>
</dbReference>
<dbReference type="FunFam" id="3.40.50.20:FF:000010">
    <property type="entry name" value="Propionyl-CoA carboxylase subunit alpha"/>
    <property type="match status" value="1"/>
</dbReference>
<evidence type="ECO:0000259" key="10">
    <source>
        <dbReference type="PROSITE" id="PS50968"/>
    </source>
</evidence>
<evidence type="ECO:0000256" key="3">
    <source>
        <dbReference type="ARBA" id="ARBA00022598"/>
    </source>
</evidence>
<keyword evidence="14" id="KW-1185">Reference proteome</keyword>
<dbReference type="InterPro" id="IPR016185">
    <property type="entry name" value="PreATP-grasp_dom_sf"/>
</dbReference>
<dbReference type="SUPFAM" id="SSF51230">
    <property type="entry name" value="Single hybrid motif"/>
    <property type="match status" value="1"/>
</dbReference>
<keyword evidence="8" id="KW-0092">Biotin</keyword>
<dbReference type="AlphaFoldDB" id="A0A163JMP6"/>
<dbReference type="SMART" id="SM00878">
    <property type="entry name" value="Biotin_carb_C"/>
    <property type="match status" value="1"/>
</dbReference>
<feature type="domain" description="ATP-grasp" evidence="11">
    <location>
        <begin position="164"/>
        <end position="362"/>
    </location>
</feature>
<name>A0A163JMP6_ABSGL</name>
<dbReference type="Gene3D" id="2.40.50.100">
    <property type="match status" value="1"/>
</dbReference>
<evidence type="ECO:0008006" key="15">
    <source>
        <dbReference type="Google" id="ProtNLM"/>
    </source>
</evidence>
<dbReference type="InterPro" id="IPR000089">
    <property type="entry name" value="Biotin_lipoyl"/>
</dbReference>
<evidence type="ECO:0000313" key="13">
    <source>
        <dbReference type="EMBL" id="SAM03866.1"/>
    </source>
</evidence>
<dbReference type="SUPFAM" id="SSF52440">
    <property type="entry name" value="PreATP-grasp domain"/>
    <property type="match status" value="1"/>
</dbReference>
<dbReference type="InParanoid" id="A0A163JMP6"/>
<evidence type="ECO:0000259" key="11">
    <source>
        <dbReference type="PROSITE" id="PS50975"/>
    </source>
</evidence>
<dbReference type="PROSITE" id="PS50968">
    <property type="entry name" value="BIOTINYL_LIPOYL"/>
    <property type="match status" value="1"/>
</dbReference>
<evidence type="ECO:0000313" key="14">
    <source>
        <dbReference type="Proteomes" id="UP000078561"/>
    </source>
</evidence>
<dbReference type="GO" id="GO:0046872">
    <property type="term" value="F:metal ion binding"/>
    <property type="evidence" value="ECO:0007669"/>
    <property type="project" value="InterPro"/>
</dbReference>
<keyword evidence="6" id="KW-0809">Transit peptide</keyword>
<comment type="subcellular location">
    <subcellularLocation>
        <location evidence="2">Mitochondrion matrix</location>
    </subcellularLocation>
</comment>
<dbReference type="EMBL" id="LT554307">
    <property type="protein sequence ID" value="SAM03866.1"/>
    <property type="molecule type" value="Genomic_DNA"/>
</dbReference>
<keyword evidence="7" id="KW-0496">Mitochondrion</keyword>
<dbReference type="InterPro" id="IPR011053">
    <property type="entry name" value="Single_hybrid_motif"/>
</dbReference>
<dbReference type="FunFam" id="3.30.1490.20:FF:000003">
    <property type="entry name" value="acetyl-CoA carboxylase isoform X1"/>
    <property type="match status" value="1"/>
</dbReference>
<proteinExistence type="predicted"/>
<keyword evidence="3" id="KW-0436">Ligase</keyword>
<dbReference type="PROSITE" id="PS50975">
    <property type="entry name" value="ATP_GRASP"/>
    <property type="match status" value="1"/>
</dbReference>
<dbReference type="GO" id="GO:0004485">
    <property type="term" value="F:methylcrotonoyl-CoA carboxylase activity"/>
    <property type="evidence" value="ECO:0007669"/>
    <property type="project" value="TreeGrafter"/>
</dbReference>
<organism evidence="13">
    <name type="scientific">Absidia glauca</name>
    <name type="common">Pin mould</name>
    <dbReference type="NCBI Taxonomy" id="4829"/>
    <lineage>
        <taxon>Eukaryota</taxon>
        <taxon>Fungi</taxon>
        <taxon>Fungi incertae sedis</taxon>
        <taxon>Mucoromycota</taxon>
        <taxon>Mucoromycotina</taxon>
        <taxon>Mucoromycetes</taxon>
        <taxon>Mucorales</taxon>
        <taxon>Cunninghamellaceae</taxon>
        <taxon>Absidia</taxon>
    </lineage>
</organism>
<dbReference type="FunFam" id="3.30.470.20:FF:000028">
    <property type="entry name" value="Methylcrotonoyl-CoA carboxylase subunit alpha, mitochondrial"/>
    <property type="match status" value="1"/>
</dbReference>
<dbReference type="PANTHER" id="PTHR18866">
    <property type="entry name" value="CARBOXYLASE:PYRUVATE/ACETYL-COA/PROPIONYL-COA CARBOXYLASE"/>
    <property type="match status" value="1"/>
</dbReference>
<dbReference type="GO" id="GO:0005759">
    <property type="term" value="C:mitochondrial matrix"/>
    <property type="evidence" value="ECO:0007669"/>
    <property type="project" value="UniProtKB-SubCell"/>
</dbReference>
<evidence type="ECO:0000256" key="2">
    <source>
        <dbReference type="ARBA" id="ARBA00004305"/>
    </source>
</evidence>
<dbReference type="FunFam" id="2.40.50.100:FF:000003">
    <property type="entry name" value="Acetyl-CoA carboxylase biotin carboxyl carrier protein"/>
    <property type="match status" value="1"/>
</dbReference>
<dbReference type="InterPro" id="IPR005481">
    <property type="entry name" value="BC-like_N"/>
</dbReference>
<reference evidence="13" key="1">
    <citation type="submission" date="2016-04" db="EMBL/GenBank/DDBJ databases">
        <authorList>
            <person name="Evans L.H."/>
            <person name="Alamgir A."/>
            <person name="Owens N."/>
            <person name="Weber N.D."/>
            <person name="Virtaneva K."/>
            <person name="Barbian K."/>
            <person name="Babar A."/>
            <person name="Rosenke K."/>
        </authorList>
    </citation>
    <scope>NUCLEOTIDE SEQUENCE [LARGE SCALE GENOMIC DNA]</scope>
    <source>
        <strain evidence="13">CBS 101.48</strain>
    </source>
</reference>
<dbReference type="Pfam" id="PF00364">
    <property type="entry name" value="Biotin_lipoyl"/>
    <property type="match status" value="1"/>
</dbReference>
<dbReference type="Gene3D" id="3.30.700.40">
    <property type="match status" value="1"/>
</dbReference>
<dbReference type="SUPFAM" id="SSF56059">
    <property type="entry name" value="Glutathione synthetase ATP-binding domain-like"/>
    <property type="match status" value="1"/>
</dbReference>
<accession>A0A163JMP6</accession>
<dbReference type="PROSITE" id="PS50979">
    <property type="entry name" value="BC"/>
    <property type="match status" value="1"/>
</dbReference>